<dbReference type="PANTHER" id="PTHR10602:SF0">
    <property type="entry name" value="EUKARYOTIC TRANSLATION INITIATION FACTOR 2 SUBUNIT 1"/>
    <property type="match status" value="1"/>
</dbReference>
<reference evidence="7 8" key="1">
    <citation type="submission" date="2020-09" db="EMBL/GenBank/DDBJ databases">
        <title>De no assembly of potato wild relative species, Solanum commersonii.</title>
        <authorList>
            <person name="Cho K."/>
        </authorList>
    </citation>
    <scope>NUCLEOTIDE SEQUENCE [LARGE SCALE GENOMIC DNA]</scope>
    <source>
        <strain evidence="7">LZ3.2</strain>
        <tissue evidence="7">Leaf</tissue>
    </source>
</reference>
<evidence type="ECO:0000256" key="1">
    <source>
        <dbReference type="ARBA" id="ARBA00007223"/>
    </source>
</evidence>
<dbReference type="Gene3D" id="1.10.150.190">
    <property type="entry name" value="Translation initiation factor 2, subunit 1, domain 2"/>
    <property type="match status" value="1"/>
</dbReference>
<dbReference type="GO" id="GO:0003743">
    <property type="term" value="F:translation initiation factor activity"/>
    <property type="evidence" value="ECO:0007669"/>
    <property type="project" value="UniProtKB-KW"/>
</dbReference>
<dbReference type="Pfam" id="PF00575">
    <property type="entry name" value="S1"/>
    <property type="match status" value="1"/>
</dbReference>
<dbReference type="InterPro" id="IPR024055">
    <property type="entry name" value="TIF2_asu_C"/>
</dbReference>
<dbReference type="InterPro" id="IPR024054">
    <property type="entry name" value="TIF2_asu_middle_sf"/>
</dbReference>
<keyword evidence="3" id="KW-0597">Phosphoprotein</keyword>
<feature type="compositionally biased region" description="Acidic residues" evidence="5">
    <location>
        <begin position="315"/>
        <end position="335"/>
    </location>
</feature>
<evidence type="ECO:0000256" key="5">
    <source>
        <dbReference type="SAM" id="MobiDB-lite"/>
    </source>
</evidence>
<dbReference type="Gene3D" id="2.40.50.140">
    <property type="entry name" value="Nucleic acid-binding proteins"/>
    <property type="match status" value="1"/>
</dbReference>
<dbReference type="PANTHER" id="PTHR10602">
    <property type="entry name" value="EUKARYOTIC TRANSLATION INITIATION FACTOR 2 SUBUNIT 1"/>
    <property type="match status" value="1"/>
</dbReference>
<keyword evidence="4" id="KW-0648">Protein biosynthesis</keyword>
<sequence>MATNSPNLECRMYEAKYPEVDQAVMIQVKSMADSGAYVALLEYNNIEGMILFSELSRRRIRSISSLIKVGRIEPVMVLRVDKEKGYIDLSKRRVSEEDISACEERYNKSKLVHSIMRHVAETMGIDLEDLYIHVGWPLYRKYGHAFEAFKLVVSDPDSILNSLTREVKEIGPDGKEVTKVAPALSEEVKDALVKNIRRRMTPQPLKIRADIEMKCFQFDGVLHIKEAMRKAEAAGNADCPVKIKLVAPPAYVLNTQTLDKEQGIAILTKAIAACTEEIERHKGKLAVKEAPRVVSEREDKLLAEQMAKLGRENEEISGDEDSEEEEDTGMGEIDVENSGTGIRE</sequence>
<dbReference type="CDD" id="cd04452">
    <property type="entry name" value="S1_IF2_alpha"/>
    <property type="match status" value="1"/>
</dbReference>
<comment type="similarity">
    <text evidence="1">Belongs to the eIF-2-alpha family.</text>
</comment>
<dbReference type="AlphaFoldDB" id="A0A9J5ZWE4"/>
<protein>
    <recommendedName>
        <fullName evidence="6">S1 motif domain-containing protein</fullName>
    </recommendedName>
</protein>
<gene>
    <name evidence="7" type="ORF">H5410_016124</name>
</gene>
<dbReference type="InterPro" id="IPR012340">
    <property type="entry name" value="NA-bd_OB-fold"/>
</dbReference>
<dbReference type="InterPro" id="IPR003029">
    <property type="entry name" value="S1_domain"/>
</dbReference>
<dbReference type="Gene3D" id="3.30.70.1130">
    <property type="entry name" value="EIF_2_alpha"/>
    <property type="match status" value="1"/>
</dbReference>
<dbReference type="OrthoDB" id="1685042at2759"/>
<dbReference type="GO" id="GO:0043022">
    <property type="term" value="F:ribosome binding"/>
    <property type="evidence" value="ECO:0007669"/>
    <property type="project" value="TreeGrafter"/>
</dbReference>
<keyword evidence="2" id="KW-0396">Initiation factor</keyword>
<dbReference type="SUPFAM" id="SSF50249">
    <property type="entry name" value="Nucleic acid-binding proteins"/>
    <property type="match status" value="1"/>
</dbReference>
<feature type="domain" description="S1 motif" evidence="6">
    <location>
        <begin position="21"/>
        <end position="92"/>
    </location>
</feature>
<dbReference type="EMBL" id="JACXVP010000003">
    <property type="protein sequence ID" value="KAG5616300.1"/>
    <property type="molecule type" value="Genomic_DNA"/>
</dbReference>
<evidence type="ECO:0000259" key="6">
    <source>
        <dbReference type="PROSITE" id="PS50126"/>
    </source>
</evidence>
<proteinExistence type="inferred from homology"/>
<dbReference type="FunFam" id="1.10.150.190:FF:000003">
    <property type="entry name" value="Eukaryotic translation initiation factor 2 subunit alpha"/>
    <property type="match status" value="1"/>
</dbReference>
<dbReference type="PROSITE" id="PS50126">
    <property type="entry name" value="S1"/>
    <property type="match status" value="1"/>
</dbReference>
<feature type="region of interest" description="Disordered" evidence="5">
    <location>
        <begin position="308"/>
        <end position="344"/>
    </location>
</feature>
<dbReference type="GO" id="GO:0003723">
    <property type="term" value="F:RNA binding"/>
    <property type="evidence" value="ECO:0007669"/>
    <property type="project" value="InterPro"/>
</dbReference>
<dbReference type="SUPFAM" id="SSF116742">
    <property type="entry name" value="eIF2alpha middle domain-like"/>
    <property type="match status" value="1"/>
</dbReference>
<comment type="caution">
    <text evidence="7">The sequence shown here is derived from an EMBL/GenBank/DDBJ whole genome shotgun (WGS) entry which is preliminary data.</text>
</comment>
<evidence type="ECO:0000313" key="8">
    <source>
        <dbReference type="Proteomes" id="UP000824120"/>
    </source>
</evidence>
<accession>A0A9J5ZWE4</accession>
<keyword evidence="8" id="KW-1185">Reference proteome</keyword>
<dbReference type="InterPro" id="IPR044126">
    <property type="entry name" value="S1_IF2_alpha"/>
</dbReference>
<dbReference type="FunFam" id="3.30.70.1130:FF:000001">
    <property type="entry name" value="Eukaryotic translation initiation factor 2 subunit 1"/>
    <property type="match status" value="1"/>
</dbReference>
<dbReference type="InterPro" id="IPR011488">
    <property type="entry name" value="TIF_2_asu"/>
</dbReference>
<dbReference type="Proteomes" id="UP000824120">
    <property type="component" value="Chromosome 3"/>
</dbReference>
<evidence type="ECO:0000256" key="4">
    <source>
        <dbReference type="ARBA" id="ARBA00022917"/>
    </source>
</evidence>
<dbReference type="GO" id="GO:0033290">
    <property type="term" value="C:eukaryotic 48S preinitiation complex"/>
    <property type="evidence" value="ECO:0007669"/>
    <property type="project" value="TreeGrafter"/>
</dbReference>
<evidence type="ECO:0000256" key="2">
    <source>
        <dbReference type="ARBA" id="ARBA00022540"/>
    </source>
</evidence>
<dbReference type="GO" id="GO:0005850">
    <property type="term" value="C:eukaryotic translation initiation factor 2 complex"/>
    <property type="evidence" value="ECO:0007669"/>
    <property type="project" value="TreeGrafter"/>
</dbReference>
<name>A0A9J5ZWE4_SOLCO</name>
<dbReference type="SMART" id="SM00316">
    <property type="entry name" value="S1"/>
    <property type="match status" value="1"/>
</dbReference>
<evidence type="ECO:0000256" key="3">
    <source>
        <dbReference type="ARBA" id="ARBA00022553"/>
    </source>
</evidence>
<dbReference type="SUPFAM" id="SSF110993">
    <property type="entry name" value="eIF-2-alpha, C-terminal domain"/>
    <property type="match status" value="1"/>
</dbReference>
<organism evidence="7 8">
    <name type="scientific">Solanum commersonii</name>
    <name type="common">Commerson's wild potato</name>
    <name type="synonym">Commerson's nightshade</name>
    <dbReference type="NCBI Taxonomy" id="4109"/>
    <lineage>
        <taxon>Eukaryota</taxon>
        <taxon>Viridiplantae</taxon>
        <taxon>Streptophyta</taxon>
        <taxon>Embryophyta</taxon>
        <taxon>Tracheophyta</taxon>
        <taxon>Spermatophyta</taxon>
        <taxon>Magnoliopsida</taxon>
        <taxon>eudicotyledons</taxon>
        <taxon>Gunneridae</taxon>
        <taxon>Pentapetalae</taxon>
        <taxon>asterids</taxon>
        <taxon>lamiids</taxon>
        <taxon>Solanales</taxon>
        <taxon>Solanaceae</taxon>
        <taxon>Solanoideae</taxon>
        <taxon>Solaneae</taxon>
        <taxon>Solanum</taxon>
    </lineage>
</organism>
<evidence type="ECO:0000313" key="7">
    <source>
        <dbReference type="EMBL" id="KAG5616300.1"/>
    </source>
</evidence>
<dbReference type="Pfam" id="PF07541">
    <property type="entry name" value="EIF_2_alpha"/>
    <property type="match status" value="1"/>
</dbReference>
<dbReference type="FunFam" id="2.40.50.140:FF:000015">
    <property type="entry name" value="Eukaryotic translation initiation factor 2 subunit alpha"/>
    <property type="match status" value="1"/>
</dbReference>